<proteinExistence type="predicted"/>
<accession>A0A4V1G4Z1</accession>
<evidence type="ECO:0000313" key="3">
    <source>
        <dbReference type="Proteomes" id="UP000301475"/>
    </source>
</evidence>
<evidence type="ECO:0000256" key="1">
    <source>
        <dbReference type="SAM" id="Phobius"/>
    </source>
</evidence>
<name>A0A4V1G4Z1_9FIRM</name>
<reference evidence="2 3" key="1">
    <citation type="submission" date="2019-04" db="EMBL/GenBank/DDBJ databases">
        <authorList>
            <person name="Embree M."/>
            <person name="Gaffney J.R."/>
        </authorList>
    </citation>
    <scope>NUCLEOTIDE SEQUENCE [LARGE SCALE GENOMIC DNA]</scope>
    <source>
        <strain evidence="2 3">JE7A12</strain>
    </source>
</reference>
<keyword evidence="1" id="KW-0812">Transmembrane</keyword>
<evidence type="ECO:0008006" key="4">
    <source>
        <dbReference type="Google" id="ProtNLM"/>
    </source>
</evidence>
<gene>
    <name evidence="2" type="ORF">E5Z56_03125</name>
</gene>
<keyword evidence="3" id="KW-1185">Reference proteome</keyword>
<dbReference type="EMBL" id="CP039381">
    <property type="protein sequence ID" value="QCT06403.1"/>
    <property type="molecule type" value="Genomic_DNA"/>
</dbReference>
<protein>
    <recommendedName>
        <fullName evidence="4">Holin</fullName>
    </recommendedName>
</protein>
<dbReference type="Pfam" id="PF16945">
    <property type="entry name" value="Phage_r1t_holin"/>
    <property type="match status" value="1"/>
</dbReference>
<organism evidence="2 3">
    <name type="scientific">Ruminococcus bovis</name>
    <dbReference type="NCBI Taxonomy" id="2564099"/>
    <lineage>
        <taxon>Bacteria</taxon>
        <taxon>Bacillati</taxon>
        <taxon>Bacillota</taxon>
        <taxon>Clostridia</taxon>
        <taxon>Eubacteriales</taxon>
        <taxon>Oscillospiraceae</taxon>
        <taxon>Ruminococcus</taxon>
    </lineage>
</organism>
<keyword evidence="1" id="KW-0472">Membrane</keyword>
<keyword evidence="1" id="KW-1133">Transmembrane helix</keyword>
<dbReference type="InterPro" id="IPR020109">
    <property type="entry name" value="Holin_r1t"/>
</dbReference>
<dbReference type="Proteomes" id="UP000301475">
    <property type="component" value="Chromosome"/>
</dbReference>
<sequence>MYLKNFKQWLKCATVRAIKTIAQTAVSTIGVTAMMDEVNWVAVVSASLLSGILSMLTSISGLPEVKEDTTNAKGN</sequence>
<evidence type="ECO:0000313" key="2">
    <source>
        <dbReference type="EMBL" id="QCT06403.1"/>
    </source>
</evidence>
<dbReference type="OrthoDB" id="1915214at2"/>
<dbReference type="AlphaFoldDB" id="A0A4V1G4Z1"/>
<dbReference type="KEGG" id="ruj:E5Z56_03125"/>
<feature type="transmembrane region" description="Helical" evidence="1">
    <location>
        <begin position="38"/>
        <end position="56"/>
    </location>
</feature>